<protein>
    <submittedName>
        <fullName evidence="1">Uncharacterized protein</fullName>
    </submittedName>
</protein>
<evidence type="ECO:0000313" key="1">
    <source>
        <dbReference type="EMBL" id="GBM95618.1"/>
    </source>
</evidence>
<comment type="caution">
    <text evidence="1">The sequence shown here is derived from an EMBL/GenBank/DDBJ whole genome shotgun (WGS) entry which is preliminary data.</text>
</comment>
<feature type="non-terminal residue" evidence="1">
    <location>
        <position position="139"/>
    </location>
</feature>
<dbReference type="EMBL" id="BGPR01192611">
    <property type="protein sequence ID" value="GBM95618.1"/>
    <property type="molecule type" value="Genomic_DNA"/>
</dbReference>
<accession>A0A4Y2K1E5</accession>
<evidence type="ECO:0000313" key="2">
    <source>
        <dbReference type="EMBL" id="GBM95654.1"/>
    </source>
</evidence>
<evidence type="ECO:0000313" key="3">
    <source>
        <dbReference type="Proteomes" id="UP000499080"/>
    </source>
</evidence>
<keyword evidence="3" id="KW-1185">Reference proteome</keyword>
<gene>
    <name evidence="2" type="ORF">AVEN_150555_1</name>
    <name evidence="1" type="ORF">AVEN_90623_1</name>
</gene>
<dbReference type="EMBL" id="BGPR01192623">
    <property type="protein sequence ID" value="GBM95654.1"/>
    <property type="molecule type" value="Genomic_DNA"/>
</dbReference>
<organism evidence="1 3">
    <name type="scientific">Araneus ventricosus</name>
    <name type="common">Orbweaver spider</name>
    <name type="synonym">Epeira ventricosa</name>
    <dbReference type="NCBI Taxonomy" id="182803"/>
    <lineage>
        <taxon>Eukaryota</taxon>
        <taxon>Metazoa</taxon>
        <taxon>Ecdysozoa</taxon>
        <taxon>Arthropoda</taxon>
        <taxon>Chelicerata</taxon>
        <taxon>Arachnida</taxon>
        <taxon>Araneae</taxon>
        <taxon>Araneomorphae</taxon>
        <taxon>Entelegynae</taxon>
        <taxon>Araneoidea</taxon>
        <taxon>Araneidae</taxon>
        <taxon>Araneus</taxon>
    </lineage>
</organism>
<proteinExistence type="predicted"/>
<dbReference type="Gene3D" id="2.60.120.200">
    <property type="match status" value="1"/>
</dbReference>
<sequence>MCQAFHRCFELVLLVTIWNNNCKPCLEEKVVKNAVRKDIFFLSCLILVFVARRVTCAHILPHKILLQCTLPLMQGILKQTVLFIHDHSVFIHDFELFQAPSEIRSSSFSGCLYEVLFDGRPVGLWNFLSNVGCDGCKEG</sequence>
<dbReference type="Proteomes" id="UP000499080">
    <property type="component" value="Unassembled WGS sequence"/>
</dbReference>
<reference evidence="1 3" key="1">
    <citation type="journal article" date="2019" name="Sci. Rep.">
        <title>Orb-weaving spider Araneus ventricosus genome elucidates the spidroin gene catalogue.</title>
        <authorList>
            <person name="Kono N."/>
            <person name="Nakamura H."/>
            <person name="Ohtoshi R."/>
            <person name="Moran D.A.P."/>
            <person name="Shinohara A."/>
            <person name="Yoshida Y."/>
            <person name="Fujiwara M."/>
            <person name="Mori M."/>
            <person name="Tomita M."/>
            <person name="Arakawa K."/>
        </authorList>
    </citation>
    <scope>NUCLEOTIDE SEQUENCE [LARGE SCALE GENOMIC DNA]</scope>
</reference>
<dbReference type="AlphaFoldDB" id="A0A4Y2K1E5"/>
<name>A0A4Y2K1E5_ARAVE</name>